<name>A0A916YQP6_9SPHN</name>
<dbReference type="AlphaFoldDB" id="A0A916YQP6"/>
<dbReference type="Proteomes" id="UP000598997">
    <property type="component" value="Unassembled WGS sequence"/>
</dbReference>
<proteinExistence type="predicted"/>
<evidence type="ECO:0000313" key="1">
    <source>
        <dbReference type="EMBL" id="GGD54755.1"/>
    </source>
</evidence>
<evidence type="ECO:0000313" key="2">
    <source>
        <dbReference type="Proteomes" id="UP000598997"/>
    </source>
</evidence>
<dbReference type="OrthoDB" id="9801450at2"/>
<protein>
    <submittedName>
        <fullName evidence="1">Transposase</fullName>
    </submittedName>
</protein>
<dbReference type="EMBL" id="BMIO01000031">
    <property type="protein sequence ID" value="GGD54755.1"/>
    <property type="molecule type" value="Genomic_DNA"/>
</dbReference>
<dbReference type="InterPro" id="IPR008878">
    <property type="entry name" value="Transposase_IS66_Orf2"/>
</dbReference>
<dbReference type="NCBIfam" id="NF033819">
    <property type="entry name" value="IS66_TnpB"/>
    <property type="match status" value="1"/>
</dbReference>
<keyword evidence="2" id="KW-1185">Reference proteome</keyword>
<reference evidence="1 2" key="1">
    <citation type="journal article" date="2014" name="Int. J. Syst. Evol. Microbiol.">
        <title>Complete genome sequence of Corynebacterium casei LMG S-19264T (=DSM 44701T), isolated from a smear-ripened cheese.</title>
        <authorList>
            <consortium name="US DOE Joint Genome Institute (JGI-PGF)"/>
            <person name="Walter F."/>
            <person name="Albersmeier A."/>
            <person name="Kalinowski J."/>
            <person name="Ruckert C."/>
        </authorList>
    </citation>
    <scope>NUCLEOTIDE SEQUENCE [LARGE SCALE GENOMIC DNA]</scope>
    <source>
        <strain evidence="1 2">CGMCC 1.15358</strain>
    </source>
</reference>
<gene>
    <name evidence="1" type="ORF">GCM10010989_31140</name>
</gene>
<sequence>MIGPVGPLGTGAKVMVATRPVDFRKGPDSLAALVAAEYGGKPYSGVIYVFRAKRADRIKMIWWDGTGLCLMAKKMETGGFKWPGIRDGVMRLTAAQLGALLEGLDWRRVHGGRRPKAPQIAA</sequence>
<dbReference type="Pfam" id="PF05717">
    <property type="entry name" value="TnpB_IS66"/>
    <property type="match status" value="1"/>
</dbReference>
<organism evidence="1 2">
    <name type="scientific">Croceicoccus pelagius</name>
    <dbReference type="NCBI Taxonomy" id="1703341"/>
    <lineage>
        <taxon>Bacteria</taxon>
        <taxon>Pseudomonadati</taxon>
        <taxon>Pseudomonadota</taxon>
        <taxon>Alphaproteobacteria</taxon>
        <taxon>Sphingomonadales</taxon>
        <taxon>Erythrobacteraceae</taxon>
        <taxon>Croceicoccus</taxon>
    </lineage>
</organism>
<dbReference type="PANTHER" id="PTHR36455">
    <property type="match status" value="1"/>
</dbReference>
<dbReference type="PANTHER" id="PTHR36455:SF1">
    <property type="entry name" value="BLR8292 PROTEIN"/>
    <property type="match status" value="1"/>
</dbReference>
<comment type="caution">
    <text evidence="1">The sequence shown here is derived from an EMBL/GenBank/DDBJ whole genome shotgun (WGS) entry which is preliminary data.</text>
</comment>
<accession>A0A916YQP6</accession>